<keyword evidence="1" id="KW-0175">Coiled coil</keyword>
<feature type="compositionally biased region" description="Polar residues" evidence="2">
    <location>
        <begin position="59"/>
        <end position="78"/>
    </location>
</feature>
<keyword evidence="3" id="KW-1133">Transmembrane helix</keyword>
<sequence length="143" mass="15992">MPLQRKQNSKLLWILIGGLSILVVLFFAAQWFFKKTASSAPMVDPQPASVPAPEKTTKPSESSEPVVQTQTANSQQLVNEDVLKQPIPAQESLAKEEVSKLNDIHRQLQDQEATLKAQHTDADQLIKLKEEQVKLLEAQVKQQ</sequence>
<accession>A0A009HQV3</accession>
<dbReference type="PATRIC" id="fig|1310613.3.peg.1095"/>
<evidence type="ECO:0000256" key="2">
    <source>
        <dbReference type="SAM" id="MobiDB-lite"/>
    </source>
</evidence>
<feature type="transmembrane region" description="Helical" evidence="3">
    <location>
        <begin position="12"/>
        <end position="33"/>
    </location>
</feature>
<dbReference type="AlphaFoldDB" id="A0A009HQV3"/>
<keyword evidence="3" id="KW-0472">Membrane</keyword>
<feature type="coiled-coil region" evidence="1">
    <location>
        <begin position="98"/>
        <end position="139"/>
    </location>
</feature>
<evidence type="ECO:0000256" key="1">
    <source>
        <dbReference type="SAM" id="Coils"/>
    </source>
</evidence>
<proteinExistence type="predicted"/>
<name>A0A009HQV3_ACIB9</name>
<evidence type="ECO:0000313" key="4">
    <source>
        <dbReference type="EMBL" id="EXB06557.1"/>
    </source>
</evidence>
<keyword evidence="3" id="KW-0812">Transmembrane</keyword>
<reference evidence="4 5" key="1">
    <citation type="submission" date="2014-02" db="EMBL/GenBank/DDBJ databases">
        <title>Comparative genomics and transcriptomics to identify genetic mechanisms underlying the emergence of carbapenem resistant Acinetobacter baumannii (CRAb).</title>
        <authorList>
            <person name="Harris A.D."/>
            <person name="Johnson K.J."/>
            <person name="George J."/>
            <person name="Shefchek K."/>
            <person name="Daugherty S.C."/>
            <person name="Parankush S."/>
            <person name="Sadzewicz L."/>
            <person name="Tallon L."/>
            <person name="Sengamalay N."/>
            <person name="Hazen T.H."/>
            <person name="Rasko D.A."/>
        </authorList>
    </citation>
    <scope>NUCLEOTIDE SEQUENCE [LARGE SCALE GENOMIC DNA]</scope>
    <source>
        <strain evidence="4 5">1295743</strain>
    </source>
</reference>
<comment type="caution">
    <text evidence="4">The sequence shown here is derived from an EMBL/GenBank/DDBJ whole genome shotgun (WGS) entry which is preliminary data.</text>
</comment>
<dbReference type="GeneID" id="92895283"/>
<evidence type="ECO:0000256" key="3">
    <source>
        <dbReference type="SAM" id="Phobius"/>
    </source>
</evidence>
<dbReference type="EMBL" id="JEWH01000010">
    <property type="protein sequence ID" value="EXB06557.1"/>
    <property type="molecule type" value="Genomic_DNA"/>
</dbReference>
<protein>
    <submittedName>
        <fullName evidence="4">Uncharacterized protein</fullName>
    </submittedName>
</protein>
<organism evidence="4 5">
    <name type="scientific">Acinetobacter baumannii (strain 1295743)</name>
    <dbReference type="NCBI Taxonomy" id="1310613"/>
    <lineage>
        <taxon>Bacteria</taxon>
        <taxon>Pseudomonadati</taxon>
        <taxon>Pseudomonadota</taxon>
        <taxon>Gammaproteobacteria</taxon>
        <taxon>Moraxellales</taxon>
        <taxon>Moraxellaceae</taxon>
        <taxon>Acinetobacter</taxon>
        <taxon>Acinetobacter calcoaceticus/baumannii complex</taxon>
    </lineage>
</organism>
<evidence type="ECO:0000313" key="5">
    <source>
        <dbReference type="Proteomes" id="UP000020595"/>
    </source>
</evidence>
<dbReference type="RefSeq" id="WP_001130979.1">
    <property type="nucleotide sequence ID" value="NZ_JEWH01000010.1"/>
</dbReference>
<feature type="region of interest" description="Disordered" evidence="2">
    <location>
        <begin position="39"/>
        <end position="79"/>
    </location>
</feature>
<dbReference type="Proteomes" id="UP000020595">
    <property type="component" value="Unassembled WGS sequence"/>
</dbReference>
<gene>
    <name evidence="4" type="ORF">J512_1144</name>
</gene>